<evidence type="ECO:0000313" key="2">
    <source>
        <dbReference type="EMBL" id="GHF07038.1"/>
    </source>
</evidence>
<reference evidence="2" key="2">
    <citation type="submission" date="2020-09" db="EMBL/GenBank/DDBJ databases">
        <authorList>
            <person name="Sun Q."/>
            <person name="Ohkuma M."/>
        </authorList>
    </citation>
    <scope>NUCLEOTIDE SEQUENCE</scope>
    <source>
        <strain evidence="2">JCM 4477</strain>
    </source>
</reference>
<feature type="chain" id="PRO_5037320208" description="Secreted protein" evidence="1">
    <location>
        <begin position="26"/>
        <end position="139"/>
    </location>
</feature>
<proteinExistence type="predicted"/>
<dbReference type="Proteomes" id="UP000630718">
    <property type="component" value="Unassembled WGS sequence"/>
</dbReference>
<keyword evidence="3" id="KW-1185">Reference proteome</keyword>
<sequence length="139" mass="14437">MRKALLTMATAAVATIGLAAAPAHATASDVNMSFGMSYGASTTSGTIHFTDGYSATVSGAVHAASGARRVCVSGENGSAYDNGDCSNWAYAGGPNQPFTIGLRLTVPGGIQRVYIYMYDEDGTNVAQEHCTRNGCTRDW</sequence>
<dbReference type="AlphaFoldDB" id="A0A919E2W7"/>
<name>A0A919E2W7_9ACTN</name>
<keyword evidence="1" id="KW-0732">Signal</keyword>
<gene>
    <name evidence="2" type="ORF">GCM10018772_35000</name>
</gene>
<evidence type="ECO:0000256" key="1">
    <source>
        <dbReference type="SAM" id="SignalP"/>
    </source>
</evidence>
<feature type="signal peptide" evidence="1">
    <location>
        <begin position="1"/>
        <end position="25"/>
    </location>
</feature>
<comment type="caution">
    <text evidence="2">The sequence shown here is derived from an EMBL/GenBank/DDBJ whole genome shotgun (WGS) entry which is preliminary data.</text>
</comment>
<evidence type="ECO:0000313" key="3">
    <source>
        <dbReference type="Proteomes" id="UP000630718"/>
    </source>
</evidence>
<dbReference type="RefSeq" id="WP_190205221.1">
    <property type="nucleotide sequence ID" value="NZ_BNBI01000007.1"/>
</dbReference>
<evidence type="ECO:0008006" key="4">
    <source>
        <dbReference type="Google" id="ProtNLM"/>
    </source>
</evidence>
<accession>A0A919E2W7</accession>
<dbReference type="EMBL" id="BNBI01000007">
    <property type="protein sequence ID" value="GHF07038.1"/>
    <property type="molecule type" value="Genomic_DNA"/>
</dbReference>
<reference evidence="2" key="1">
    <citation type="journal article" date="2014" name="Int. J. Syst. Evol. Microbiol.">
        <title>Complete genome sequence of Corynebacterium casei LMG S-19264T (=DSM 44701T), isolated from a smear-ripened cheese.</title>
        <authorList>
            <consortium name="US DOE Joint Genome Institute (JGI-PGF)"/>
            <person name="Walter F."/>
            <person name="Albersmeier A."/>
            <person name="Kalinowski J."/>
            <person name="Ruckert C."/>
        </authorList>
    </citation>
    <scope>NUCLEOTIDE SEQUENCE</scope>
    <source>
        <strain evidence="2">JCM 4477</strain>
    </source>
</reference>
<protein>
    <recommendedName>
        <fullName evidence="4">Secreted protein</fullName>
    </recommendedName>
</protein>
<organism evidence="2 3">
    <name type="scientific">Streptomyces fumanus</name>
    <dbReference type="NCBI Taxonomy" id="67302"/>
    <lineage>
        <taxon>Bacteria</taxon>
        <taxon>Bacillati</taxon>
        <taxon>Actinomycetota</taxon>
        <taxon>Actinomycetes</taxon>
        <taxon>Kitasatosporales</taxon>
        <taxon>Streptomycetaceae</taxon>
        <taxon>Streptomyces</taxon>
    </lineage>
</organism>